<dbReference type="GO" id="GO:0033388">
    <property type="term" value="P:putrescine biosynthetic process from arginine"/>
    <property type="evidence" value="ECO:0007669"/>
    <property type="project" value="TreeGrafter"/>
</dbReference>
<evidence type="ECO:0000313" key="4">
    <source>
        <dbReference type="Proteomes" id="UP000013165"/>
    </source>
</evidence>
<feature type="domain" description="CN hydrolase" evidence="2">
    <location>
        <begin position="1"/>
        <end position="235"/>
    </location>
</feature>
<accession>N6W0A0</accession>
<dbReference type="RefSeq" id="WP_004580245.1">
    <property type="nucleotide sequence ID" value="NZ_AP028878.1"/>
</dbReference>
<dbReference type="eggNOG" id="COG0388">
    <property type="taxonomic scope" value="Bacteria"/>
</dbReference>
<dbReference type="EMBL" id="APLQ01000011">
    <property type="protein sequence ID" value="ENO15955.1"/>
    <property type="molecule type" value="Genomic_DNA"/>
</dbReference>
<dbReference type="AlphaFoldDB" id="N6W0A0"/>
<dbReference type="InterPro" id="IPR036526">
    <property type="entry name" value="C-N_Hydrolase_sf"/>
</dbReference>
<dbReference type="InterPro" id="IPR050345">
    <property type="entry name" value="Aliph_Amidase/BUP"/>
</dbReference>
<dbReference type="CDD" id="cd07197">
    <property type="entry name" value="nitrilase"/>
    <property type="match status" value="1"/>
</dbReference>
<gene>
    <name evidence="3" type="ORF">J057_11401</name>
</gene>
<dbReference type="PANTHER" id="PTHR43674:SF2">
    <property type="entry name" value="BETA-UREIDOPROPIONASE"/>
    <property type="match status" value="1"/>
</dbReference>
<dbReference type="HOGENOM" id="CLU_030130_3_5_6"/>
<organism evidence="3 4">
    <name type="scientific">Marinobacter nanhaiticus D15-8W</name>
    <dbReference type="NCBI Taxonomy" id="626887"/>
    <lineage>
        <taxon>Bacteria</taxon>
        <taxon>Pseudomonadati</taxon>
        <taxon>Pseudomonadota</taxon>
        <taxon>Gammaproteobacteria</taxon>
        <taxon>Pseudomonadales</taxon>
        <taxon>Marinobacteraceae</taxon>
        <taxon>Marinobacter</taxon>
    </lineage>
</organism>
<comment type="caution">
    <text evidence="3">The sequence shown here is derived from an EMBL/GenBank/DDBJ whole genome shotgun (WGS) entry which is preliminary data.</text>
</comment>
<protein>
    <submittedName>
        <fullName evidence="3">Carbon-nitrogen hydrolase family protein</fullName>
    </submittedName>
</protein>
<dbReference type="PANTHER" id="PTHR43674">
    <property type="entry name" value="NITRILASE C965.09-RELATED"/>
    <property type="match status" value="1"/>
</dbReference>
<evidence type="ECO:0000313" key="3">
    <source>
        <dbReference type="EMBL" id="ENO15955.1"/>
    </source>
</evidence>
<keyword evidence="1 3" id="KW-0378">Hydrolase</keyword>
<evidence type="ECO:0000259" key="2">
    <source>
        <dbReference type="PROSITE" id="PS50263"/>
    </source>
</evidence>
<evidence type="ECO:0000256" key="1">
    <source>
        <dbReference type="ARBA" id="ARBA00022801"/>
    </source>
</evidence>
<dbReference type="STRING" id="626887.J057_11401"/>
<dbReference type="OrthoDB" id="9760188at2"/>
<dbReference type="SUPFAM" id="SSF56317">
    <property type="entry name" value="Carbon-nitrogen hydrolase"/>
    <property type="match status" value="1"/>
</dbReference>
<sequence length="248" mass="27114">MKLFAAQLRPVTGDIQANVARHLQFIEGAHDKGADLVFFPELSLTGFEPRLAEQLAMAVDDPRLAAFQNASGRLSMIIGIGLPLKADNAIQIGMLWFTPKQAVRRYAKQWLHRDEWPYFVAGEAQLLLSHGPERLAPAICYESMQPEHAIQAAILGATIYLASVAKDAELMTRAMSHYPQIPKEHGMPVVLSNALGPCDDFVCAGQSAAWSSEGELLVQMDDRREGGVLLDTASGEAFTHVFELAESS</sequence>
<dbReference type="Pfam" id="PF00795">
    <property type="entry name" value="CN_hydrolase"/>
    <property type="match status" value="1"/>
</dbReference>
<dbReference type="InterPro" id="IPR003010">
    <property type="entry name" value="C-N_Hydrolase"/>
</dbReference>
<reference evidence="3 4" key="1">
    <citation type="journal article" date="2013" name="Genome Announc.">
        <title>Genome Sequence of the Polycyclic Aromatic Hydrocarbon-Degrading Bacterium Strain Marinobacter nanhaiticus D15-8WT.</title>
        <authorList>
            <person name="Cui Z."/>
            <person name="Gao W."/>
            <person name="Li Q."/>
            <person name="Xu G."/>
            <person name="Zheng L."/>
        </authorList>
    </citation>
    <scope>NUCLEOTIDE SEQUENCE [LARGE SCALE GENOMIC DNA]</scope>
    <source>
        <strain evidence="3 4">D15-8W</strain>
    </source>
</reference>
<dbReference type="PROSITE" id="PS50263">
    <property type="entry name" value="CN_HYDROLASE"/>
    <property type="match status" value="1"/>
</dbReference>
<proteinExistence type="predicted"/>
<name>N6W0A0_9GAMM</name>
<dbReference type="PATRIC" id="fig|626887.3.peg.2287"/>
<dbReference type="Gene3D" id="3.60.110.10">
    <property type="entry name" value="Carbon-nitrogen hydrolase"/>
    <property type="match status" value="1"/>
</dbReference>
<dbReference type="GO" id="GO:0050126">
    <property type="term" value="F:N-carbamoylputrescine amidase activity"/>
    <property type="evidence" value="ECO:0007669"/>
    <property type="project" value="TreeGrafter"/>
</dbReference>
<dbReference type="Proteomes" id="UP000013165">
    <property type="component" value="Unassembled WGS sequence"/>
</dbReference>
<keyword evidence="4" id="KW-1185">Reference proteome</keyword>